<protein>
    <submittedName>
        <fullName evidence="1">Uncharacterized protein</fullName>
    </submittedName>
</protein>
<evidence type="ECO:0000313" key="2">
    <source>
        <dbReference type="Proteomes" id="UP001241110"/>
    </source>
</evidence>
<dbReference type="EMBL" id="JASJOS010000002">
    <property type="protein sequence ID" value="MDJ1479840.1"/>
    <property type="molecule type" value="Genomic_DNA"/>
</dbReference>
<name>A0AAE3QLU8_9BACT</name>
<evidence type="ECO:0000313" key="1">
    <source>
        <dbReference type="EMBL" id="MDJ1479840.1"/>
    </source>
</evidence>
<reference evidence="1" key="1">
    <citation type="submission" date="2023-05" db="EMBL/GenBank/DDBJ databases">
        <authorList>
            <person name="Zhang X."/>
        </authorList>
    </citation>
    <scope>NUCLEOTIDE SEQUENCE</scope>
    <source>
        <strain evidence="1">YF14B1</strain>
    </source>
</reference>
<sequence>MLKAYKLFTGPDGHSHFTEGTVSPNVLTTAVALQFKETPGHSTYDWHTAPTTQYVVTLSGTLEFVMNSGKSFILKPGDVLIAMDTTGSGHKWQILDEAPWKRLYIVFKEGSEINFVPNPA</sequence>
<comment type="caution">
    <text evidence="1">The sequence shown here is derived from an EMBL/GenBank/DDBJ whole genome shotgun (WGS) entry which is preliminary data.</text>
</comment>
<accession>A0AAE3QLU8</accession>
<dbReference type="SUPFAM" id="SSF51182">
    <property type="entry name" value="RmlC-like cupins"/>
    <property type="match status" value="1"/>
</dbReference>
<dbReference type="AlphaFoldDB" id="A0AAE3QLU8"/>
<organism evidence="1 2">
    <name type="scientific">Xanthocytophaga flava</name>
    <dbReference type="NCBI Taxonomy" id="3048013"/>
    <lineage>
        <taxon>Bacteria</taxon>
        <taxon>Pseudomonadati</taxon>
        <taxon>Bacteroidota</taxon>
        <taxon>Cytophagia</taxon>
        <taxon>Cytophagales</taxon>
        <taxon>Rhodocytophagaceae</taxon>
        <taxon>Xanthocytophaga</taxon>
    </lineage>
</organism>
<gene>
    <name evidence="1" type="ORF">QNI16_05040</name>
</gene>
<dbReference type="InterPro" id="IPR011051">
    <property type="entry name" value="RmlC_Cupin_sf"/>
</dbReference>
<dbReference type="Proteomes" id="UP001241110">
    <property type="component" value="Unassembled WGS sequence"/>
</dbReference>
<proteinExistence type="predicted"/>
<dbReference type="RefSeq" id="WP_313976349.1">
    <property type="nucleotide sequence ID" value="NZ_JASJOS010000002.1"/>
</dbReference>
<dbReference type="Gene3D" id="2.60.120.10">
    <property type="entry name" value="Jelly Rolls"/>
    <property type="match status" value="1"/>
</dbReference>
<dbReference type="InterPro" id="IPR014710">
    <property type="entry name" value="RmlC-like_jellyroll"/>
</dbReference>